<evidence type="ECO:0000313" key="3">
    <source>
        <dbReference type="Proteomes" id="UP001301728"/>
    </source>
</evidence>
<accession>A0ABU5U614</accession>
<gene>
    <name evidence="2" type="ORF">VB854_21810</name>
</gene>
<dbReference type="Pfam" id="PF12770">
    <property type="entry name" value="CHAT"/>
    <property type="match status" value="1"/>
</dbReference>
<reference evidence="2 3" key="1">
    <citation type="submission" date="2023-12" db="EMBL/GenBank/DDBJ databases">
        <title>Baltic Sea Cyanobacteria.</title>
        <authorList>
            <person name="Delbaje E."/>
            <person name="Fewer D.P."/>
            <person name="Shishido T.K."/>
        </authorList>
    </citation>
    <scope>NUCLEOTIDE SEQUENCE [LARGE SCALE GENOMIC DNA]</scope>
    <source>
        <strain evidence="2 3">CCNP 1315</strain>
    </source>
</reference>
<organism evidence="2 3">
    <name type="scientific">Limnoraphis robusta CCNP1315</name>
    <dbReference type="NCBI Taxonomy" id="3110306"/>
    <lineage>
        <taxon>Bacteria</taxon>
        <taxon>Bacillati</taxon>
        <taxon>Cyanobacteriota</taxon>
        <taxon>Cyanophyceae</taxon>
        <taxon>Oscillatoriophycideae</taxon>
        <taxon>Oscillatoriales</taxon>
        <taxon>Sirenicapillariaceae</taxon>
        <taxon>Limnoraphis</taxon>
    </lineage>
</organism>
<evidence type="ECO:0000313" key="2">
    <source>
        <dbReference type="EMBL" id="MEA5521578.1"/>
    </source>
</evidence>
<proteinExistence type="predicted"/>
<feature type="domain" description="CHAT" evidence="1">
    <location>
        <begin position="156"/>
        <end position="442"/>
    </location>
</feature>
<dbReference type="Proteomes" id="UP001301728">
    <property type="component" value="Unassembled WGS sequence"/>
</dbReference>
<dbReference type="EMBL" id="JAYGHT010000135">
    <property type="protein sequence ID" value="MEA5521578.1"/>
    <property type="molecule type" value="Genomic_DNA"/>
</dbReference>
<dbReference type="RefSeq" id="WP_323220036.1">
    <property type="nucleotide sequence ID" value="NZ_JAYGHT010000135.1"/>
</dbReference>
<protein>
    <submittedName>
        <fullName evidence="2">CHAT domain-containing protein</fullName>
    </submittedName>
</protein>
<sequence length="444" mass="50012">MGQVKNFNSSKNQCSCDRGCVVVDLLLKPEKPSLDNLKQARTVIEALQLAEINDFFQDACTEARPQEIDTVVDTITAPTTIIYPIILDDRIEVILKLPGDDNFFHYRRAVKRQEVEQIINEGLGAYLSSNPALKEDASEQERVRSEKAEKTFLDDSSTLYDWLIRPAEEQQKLSEGTTLVFVLDGALRSIPMAALYDSKAEKYLIEKYAIALAPGLQLLSPEPFSKISLNALLAGVSQEQTIEFREENESFDPLPQVEEELNDLQTLLPLSNSPLFNENFSILNLENQLLQTDLTILHIATHGQFGSNLDESFVVAWKELLTARKIDRILREQRSDRAIPIELLTLSACETAEGDDQAILGIAGVAVRAGVRSTIATLWKVNDRSTAEFMKRLYQELLKANETGTVNKAKALQTVQLEFFKNSPNENWKLPHYWAPFVLIGNWL</sequence>
<name>A0ABU5U614_9CYAN</name>
<keyword evidence="3" id="KW-1185">Reference proteome</keyword>
<evidence type="ECO:0000259" key="1">
    <source>
        <dbReference type="Pfam" id="PF12770"/>
    </source>
</evidence>
<comment type="caution">
    <text evidence="2">The sequence shown here is derived from an EMBL/GenBank/DDBJ whole genome shotgun (WGS) entry which is preliminary data.</text>
</comment>
<dbReference type="InterPro" id="IPR024983">
    <property type="entry name" value="CHAT_dom"/>
</dbReference>